<sequence length="302" mass="33778">MAKDKERTVNPAQAQRKLEKQKALKKGKAEALNRRNEKLARRNPYRIQRQIDDLKATEEAGKQLKPQQKEILEALERDLRAVNKAREALGDKAPVFGCGDGGPRRDRDRDGDQGHNVLGKRRRDGHREGRNWRKQESSGSETDESVRRIPMPRDTPPPIPRQHHQRRRGGPNNTEEGEGVAAGGERSVHQLPPKPPIPEAKAVYESAPVLRNLQKEAINKFVPTTVRMKQAAVKGEGQLVEPEEMDKLEKAGYVVSGSGPEAGQLTDTPSAKAAASSLEEEEERFNRELKSVQIEEVEDEGN</sequence>
<evidence type="ECO:0000259" key="2">
    <source>
        <dbReference type="Pfam" id="PF09429"/>
    </source>
</evidence>
<feature type="compositionally biased region" description="Basic and acidic residues" evidence="1">
    <location>
        <begin position="49"/>
        <end position="65"/>
    </location>
</feature>
<dbReference type="HOGENOM" id="CLU_078580_0_0_1"/>
<feature type="domain" description="Wbp11/ELF5/Saf1 N-terminal" evidence="2">
    <location>
        <begin position="6"/>
        <end position="84"/>
    </location>
</feature>
<gene>
    <name evidence="3" type="ORF">H103_08778</name>
</gene>
<feature type="region of interest" description="Disordered" evidence="1">
    <location>
        <begin position="254"/>
        <end position="302"/>
    </location>
</feature>
<dbReference type="EMBL" id="KK207944">
    <property type="protein sequence ID" value="EZF47503.1"/>
    <property type="molecule type" value="Genomic_DNA"/>
</dbReference>
<dbReference type="Proteomes" id="UP000023758">
    <property type="component" value="Unassembled WGS sequence"/>
</dbReference>
<feature type="compositionally biased region" description="Basic and acidic residues" evidence="1">
    <location>
        <begin position="16"/>
        <end position="40"/>
    </location>
</feature>
<accession>A0A022VP11</accession>
<dbReference type="InterPro" id="IPR019007">
    <property type="entry name" value="Wbp11/ELF5/Saf1_N"/>
</dbReference>
<dbReference type="Pfam" id="PF09429">
    <property type="entry name" value="Wbp11"/>
    <property type="match status" value="1"/>
</dbReference>
<feature type="compositionally biased region" description="Basic and acidic residues" evidence="1">
    <location>
        <begin position="102"/>
        <end position="113"/>
    </location>
</feature>
<dbReference type="AlphaFoldDB" id="A0A022VP11"/>
<evidence type="ECO:0000313" key="3">
    <source>
        <dbReference type="EMBL" id="EZF47503.1"/>
    </source>
</evidence>
<dbReference type="OrthoDB" id="5597581at2759"/>
<proteinExistence type="predicted"/>
<feature type="compositionally biased region" description="Basic and acidic residues" evidence="1">
    <location>
        <begin position="125"/>
        <end position="136"/>
    </location>
</feature>
<evidence type="ECO:0000256" key="1">
    <source>
        <dbReference type="SAM" id="MobiDB-lite"/>
    </source>
</evidence>
<feature type="region of interest" description="Disordered" evidence="1">
    <location>
        <begin position="86"/>
        <end position="199"/>
    </location>
</feature>
<dbReference type="GO" id="GO:0006396">
    <property type="term" value="P:RNA processing"/>
    <property type="evidence" value="ECO:0007669"/>
    <property type="project" value="InterPro"/>
</dbReference>
<organism evidence="3">
    <name type="scientific">Trichophyton rubrum CBS 288.86</name>
    <dbReference type="NCBI Taxonomy" id="1215330"/>
    <lineage>
        <taxon>Eukaryota</taxon>
        <taxon>Fungi</taxon>
        <taxon>Dikarya</taxon>
        <taxon>Ascomycota</taxon>
        <taxon>Pezizomycotina</taxon>
        <taxon>Eurotiomycetes</taxon>
        <taxon>Eurotiomycetidae</taxon>
        <taxon>Onygenales</taxon>
        <taxon>Arthrodermataceae</taxon>
        <taxon>Trichophyton</taxon>
    </lineage>
</organism>
<name>A0A022VP11_TRIRU</name>
<protein>
    <recommendedName>
        <fullName evidence="2">Wbp11/ELF5/Saf1 N-terminal domain-containing protein</fullName>
    </recommendedName>
</protein>
<reference evidence="3" key="1">
    <citation type="submission" date="2014-02" db="EMBL/GenBank/DDBJ databases">
        <title>The Genome Sequence of Trichophyton rubrum (morphotype fischeri) CBS 288.86.</title>
        <authorList>
            <consortium name="The Broad Institute Genomics Platform"/>
            <person name="Cuomo C.A."/>
            <person name="White T.C."/>
            <person name="Graser Y."/>
            <person name="Martinez-Rossi N."/>
            <person name="Heitman J."/>
            <person name="Young S.K."/>
            <person name="Zeng Q."/>
            <person name="Gargeya S."/>
            <person name="Abouelleil A."/>
            <person name="Alvarado L."/>
            <person name="Chapman S.B."/>
            <person name="Gainer-Dewar J."/>
            <person name="Goldberg J."/>
            <person name="Griggs A."/>
            <person name="Gujja S."/>
            <person name="Hansen M."/>
            <person name="Howarth C."/>
            <person name="Imamovic A."/>
            <person name="Larimer J."/>
            <person name="Martinez D."/>
            <person name="Murphy C."/>
            <person name="Pearson M.D."/>
            <person name="Persinoti G."/>
            <person name="Poon T."/>
            <person name="Priest M."/>
            <person name="Roberts A.D."/>
            <person name="Saif S."/>
            <person name="Shea T.D."/>
            <person name="Sykes S.N."/>
            <person name="Wortman J."/>
            <person name="Nusbaum C."/>
            <person name="Birren B."/>
        </authorList>
    </citation>
    <scope>NUCLEOTIDE SEQUENCE [LARGE SCALE GENOMIC DNA]</scope>
    <source>
        <strain evidence="3">CBS 288.86</strain>
    </source>
</reference>
<feature type="region of interest" description="Disordered" evidence="1">
    <location>
        <begin position="1"/>
        <end position="65"/>
    </location>
</feature>